<dbReference type="Proteomes" id="UP001159405">
    <property type="component" value="Unassembled WGS sequence"/>
</dbReference>
<gene>
    <name evidence="1" type="ORF">PLOB_00013379</name>
</gene>
<keyword evidence="2" id="KW-1185">Reference proteome</keyword>
<evidence type="ECO:0000313" key="2">
    <source>
        <dbReference type="Proteomes" id="UP001159405"/>
    </source>
</evidence>
<protein>
    <submittedName>
        <fullName evidence="1">Uncharacterized protein</fullName>
    </submittedName>
</protein>
<organism evidence="1 2">
    <name type="scientific">Porites lobata</name>
    <dbReference type="NCBI Taxonomy" id="104759"/>
    <lineage>
        <taxon>Eukaryota</taxon>
        <taxon>Metazoa</taxon>
        <taxon>Cnidaria</taxon>
        <taxon>Anthozoa</taxon>
        <taxon>Hexacorallia</taxon>
        <taxon>Scleractinia</taxon>
        <taxon>Fungiina</taxon>
        <taxon>Poritidae</taxon>
        <taxon>Porites</taxon>
    </lineage>
</organism>
<name>A0ABN8R5J3_9CNID</name>
<sequence length="210" mass="24262">MLGGDISVPVPRKNEDIKKSLKIGEFTREVEEKCTPRQMKELLMKYERTKHFMIWADNSTIMNHGHIIYLVQCLYDPAFFFTPEEMKARWHENVVVPSIIDRPHLYILGRCGSKEIEQLAYVDTRQEYLDQLPHHVETSKGEKVNDVVRFFHGDGPEQQFESGEQRGGNAGCTACSGDVRRYRDLTYSFRCPLLSPADRERIVLAGRAGR</sequence>
<proteinExistence type="predicted"/>
<accession>A0ABN8R5J3</accession>
<comment type="caution">
    <text evidence="1">The sequence shown here is derived from an EMBL/GenBank/DDBJ whole genome shotgun (WGS) entry which is preliminary data.</text>
</comment>
<reference evidence="1 2" key="1">
    <citation type="submission" date="2022-05" db="EMBL/GenBank/DDBJ databases">
        <authorList>
            <consortium name="Genoscope - CEA"/>
            <person name="William W."/>
        </authorList>
    </citation>
    <scope>NUCLEOTIDE SEQUENCE [LARGE SCALE GENOMIC DNA]</scope>
</reference>
<evidence type="ECO:0000313" key="1">
    <source>
        <dbReference type="EMBL" id="CAH3173107.1"/>
    </source>
</evidence>
<dbReference type="EMBL" id="CALNXK010000178">
    <property type="protein sequence ID" value="CAH3173107.1"/>
    <property type="molecule type" value="Genomic_DNA"/>
</dbReference>